<proteinExistence type="predicted"/>
<reference evidence="3" key="1">
    <citation type="submission" date="2018-02" db="EMBL/GenBank/DDBJ databases">
        <title>The complete genome of bacterial strain SGAirxxxx.</title>
        <authorList>
            <person name="Schuster S.C."/>
        </authorList>
    </citation>
    <scope>NUCLEOTIDE SEQUENCE [LARGE SCALE GENOMIC DNA]</scope>
    <source>
        <strain evidence="3">SGAir0734</strain>
    </source>
</reference>
<sequence>MHGKSKGKSRGQSRLRPSSGVRSEARPPDGETGFFRAMEANRPLAVPASLPFAQQEKGKQKSEEKRKKVKKSSRRLISGPWYTQH</sequence>
<dbReference type="Proteomes" id="UP000246996">
    <property type="component" value="Chromosome"/>
</dbReference>
<protein>
    <submittedName>
        <fullName evidence="2">Uncharacterized protein</fullName>
    </submittedName>
</protein>
<feature type="region of interest" description="Disordered" evidence="1">
    <location>
        <begin position="1"/>
        <end position="85"/>
    </location>
</feature>
<evidence type="ECO:0000256" key="1">
    <source>
        <dbReference type="SAM" id="MobiDB-lite"/>
    </source>
</evidence>
<evidence type="ECO:0000313" key="3">
    <source>
        <dbReference type="Proteomes" id="UP000246996"/>
    </source>
</evidence>
<gene>
    <name evidence="2" type="ORF">C1N76_09055</name>
</gene>
<name>A0A2Z3N9P1_GEOTH</name>
<organism evidence="2 3">
    <name type="scientific">Geobacillus thermoleovorans</name>
    <name type="common">Bacillus thermoleovorans</name>
    <dbReference type="NCBI Taxonomy" id="33941"/>
    <lineage>
        <taxon>Bacteria</taxon>
        <taxon>Bacillati</taxon>
        <taxon>Bacillota</taxon>
        <taxon>Bacilli</taxon>
        <taxon>Bacillales</taxon>
        <taxon>Anoxybacillaceae</taxon>
        <taxon>Geobacillus</taxon>
        <taxon>Geobacillus thermoleovorans group</taxon>
    </lineage>
</organism>
<dbReference type="EMBL" id="CP027303">
    <property type="protein sequence ID" value="AWO74644.1"/>
    <property type="molecule type" value="Genomic_DNA"/>
</dbReference>
<feature type="compositionally biased region" description="Basic residues" evidence="1">
    <location>
        <begin position="1"/>
        <end position="13"/>
    </location>
</feature>
<feature type="compositionally biased region" description="Basic and acidic residues" evidence="1">
    <location>
        <begin position="56"/>
        <end position="66"/>
    </location>
</feature>
<evidence type="ECO:0000313" key="2">
    <source>
        <dbReference type="EMBL" id="AWO74644.1"/>
    </source>
</evidence>
<accession>A0A2Z3N9P1</accession>
<dbReference type="AlphaFoldDB" id="A0A2Z3N9P1"/>